<dbReference type="OrthoDB" id="9801679at2"/>
<evidence type="ECO:0000259" key="3">
    <source>
        <dbReference type="Pfam" id="PF00149"/>
    </source>
</evidence>
<dbReference type="InterPro" id="IPR008334">
    <property type="entry name" value="5'-Nucleotdase_C"/>
</dbReference>
<feature type="chain" id="PRO_5011822237" description="Bifunctional metallophosphatase/5'-nucleotidase" evidence="2">
    <location>
        <begin position="21"/>
        <end position="502"/>
    </location>
</feature>
<gene>
    <name evidence="5" type="ORF">BSZ37_06235</name>
</gene>
<evidence type="ECO:0000256" key="1">
    <source>
        <dbReference type="ARBA" id="ARBA00022729"/>
    </source>
</evidence>
<dbReference type="SUPFAM" id="SSF55816">
    <property type="entry name" value="5'-nucleotidase (syn. UDP-sugar hydrolase), C-terminal domain"/>
    <property type="match status" value="1"/>
</dbReference>
<dbReference type="GO" id="GO:0009166">
    <property type="term" value="P:nucleotide catabolic process"/>
    <property type="evidence" value="ECO:0007669"/>
    <property type="project" value="InterPro"/>
</dbReference>
<dbReference type="Gene3D" id="3.60.21.10">
    <property type="match status" value="1"/>
</dbReference>
<dbReference type="EMBL" id="MQWD01000001">
    <property type="protein sequence ID" value="PAP76069.1"/>
    <property type="molecule type" value="Genomic_DNA"/>
</dbReference>
<dbReference type="RefSeq" id="WP_095509710.1">
    <property type="nucleotide sequence ID" value="NZ_MQWD01000001.1"/>
</dbReference>
<feature type="domain" description="5'-Nucleotidase C-terminal" evidence="4">
    <location>
        <begin position="333"/>
        <end position="466"/>
    </location>
</feature>
<dbReference type="InterPro" id="IPR006179">
    <property type="entry name" value="5_nucleotidase/apyrase"/>
</dbReference>
<dbReference type="InterPro" id="IPR036907">
    <property type="entry name" value="5'-Nucleotdase_C_sf"/>
</dbReference>
<evidence type="ECO:0000259" key="4">
    <source>
        <dbReference type="Pfam" id="PF02872"/>
    </source>
</evidence>
<dbReference type="GO" id="GO:0008253">
    <property type="term" value="F:5'-nucleotidase activity"/>
    <property type="evidence" value="ECO:0007669"/>
    <property type="project" value="TreeGrafter"/>
</dbReference>
<evidence type="ECO:0000313" key="6">
    <source>
        <dbReference type="Proteomes" id="UP000216339"/>
    </source>
</evidence>
<dbReference type="PRINTS" id="PR01607">
    <property type="entry name" value="APYRASEFAMLY"/>
</dbReference>
<accession>A0A271IZZ5</accession>
<feature type="domain" description="Calcineurin-like phosphoesterase" evidence="3">
    <location>
        <begin position="41"/>
        <end position="248"/>
    </location>
</feature>
<dbReference type="Pfam" id="PF02872">
    <property type="entry name" value="5_nucleotid_C"/>
    <property type="match status" value="1"/>
</dbReference>
<name>A0A271IZZ5_9BACT</name>
<comment type="similarity">
    <text evidence="2">Belongs to the 5'-nucleotidase family.</text>
</comment>
<keyword evidence="2" id="KW-0547">Nucleotide-binding</keyword>
<dbReference type="SUPFAM" id="SSF56300">
    <property type="entry name" value="Metallo-dependent phosphatases"/>
    <property type="match status" value="1"/>
</dbReference>
<dbReference type="InterPro" id="IPR029052">
    <property type="entry name" value="Metallo-depent_PP-like"/>
</dbReference>
<feature type="signal peptide" evidence="2">
    <location>
        <begin position="1"/>
        <end position="20"/>
    </location>
</feature>
<dbReference type="PANTHER" id="PTHR11575">
    <property type="entry name" value="5'-NUCLEOTIDASE-RELATED"/>
    <property type="match status" value="1"/>
</dbReference>
<comment type="caution">
    <text evidence="5">The sequence shown here is derived from an EMBL/GenBank/DDBJ whole genome shotgun (WGS) entry which is preliminary data.</text>
</comment>
<keyword evidence="6" id="KW-1185">Reference proteome</keyword>
<dbReference type="GO" id="GO:0000166">
    <property type="term" value="F:nucleotide binding"/>
    <property type="evidence" value="ECO:0007669"/>
    <property type="project" value="UniProtKB-KW"/>
</dbReference>
<sequence>MKLPSICRLLLVTAAGLVGCAPTAPVVSSSIVGPSSDVTFTVLQMNDVYEITPVEGGQSGGLARVAGLRQELLERDPNTITVLAGDFLSPSALGTARVDGERLAGKQMVAVLNALGLDAAAIGNHEFDVSEEAFHARVAEARFPFVSANVRTAEGRPFADVAPRLVMPLAVAPGDTIRVGIASVVLPSNDAAYVSYVDADSTLRAEVARLDAETDVVIGLTHLAFADDVAAAATIPGLDMVLGGHEHENVRAYRGPDLTPVLKADANARTVYVHRVTLDRATGNVTVISELVPITPDTPTDAATAAVVEEWVEAAYAGFRADGFDPDRVAVVTTEALDGREGTVRTRPARLGKLIAEGFRQASGAEAALFNGGSVRVDDVLSAGPFTEYDAIRVLPFGGTVVTVTMPGRLLTRVLDQGEANAGTGGYLQTAGIGREGGTWTVNGTPVDPARTYTVATNDFLVSGREAGLDYFDVETNPDLVLVGEHGDVRRALLDELVRTYE</sequence>
<dbReference type="Proteomes" id="UP000216339">
    <property type="component" value="Unassembled WGS sequence"/>
</dbReference>
<evidence type="ECO:0000256" key="2">
    <source>
        <dbReference type="RuleBase" id="RU362119"/>
    </source>
</evidence>
<protein>
    <recommendedName>
        <fullName evidence="7">Bifunctional metallophosphatase/5'-nucleotidase</fullName>
    </recommendedName>
</protein>
<dbReference type="PANTHER" id="PTHR11575:SF24">
    <property type="entry name" value="5'-NUCLEOTIDASE"/>
    <property type="match status" value="1"/>
</dbReference>
<organism evidence="5 6">
    <name type="scientific">Rubrivirga marina</name>
    <dbReference type="NCBI Taxonomy" id="1196024"/>
    <lineage>
        <taxon>Bacteria</taxon>
        <taxon>Pseudomonadati</taxon>
        <taxon>Rhodothermota</taxon>
        <taxon>Rhodothermia</taxon>
        <taxon>Rhodothermales</taxon>
        <taxon>Rubricoccaceae</taxon>
        <taxon>Rubrivirga</taxon>
    </lineage>
</organism>
<keyword evidence="1 2" id="KW-0732">Signal</keyword>
<dbReference type="AlphaFoldDB" id="A0A271IZZ5"/>
<dbReference type="GO" id="GO:0030288">
    <property type="term" value="C:outer membrane-bounded periplasmic space"/>
    <property type="evidence" value="ECO:0007669"/>
    <property type="project" value="TreeGrafter"/>
</dbReference>
<dbReference type="InterPro" id="IPR004843">
    <property type="entry name" value="Calcineurin-like_PHP"/>
</dbReference>
<dbReference type="GO" id="GO:0008768">
    <property type="term" value="F:UDP-sugar diphosphatase activity"/>
    <property type="evidence" value="ECO:0007669"/>
    <property type="project" value="TreeGrafter"/>
</dbReference>
<evidence type="ECO:0008006" key="7">
    <source>
        <dbReference type="Google" id="ProtNLM"/>
    </source>
</evidence>
<dbReference type="PROSITE" id="PS51257">
    <property type="entry name" value="PROKAR_LIPOPROTEIN"/>
    <property type="match status" value="1"/>
</dbReference>
<proteinExistence type="inferred from homology"/>
<reference evidence="5 6" key="1">
    <citation type="submission" date="2016-11" db="EMBL/GenBank/DDBJ databases">
        <title>Study of marine rhodopsin-containing bacteria.</title>
        <authorList>
            <person name="Yoshizawa S."/>
            <person name="Kumagai Y."/>
            <person name="Kogure K."/>
        </authorList>
    </citation>
    <scope>NUCLEOTIDE SEQUENCE [LARGE SCALE GENOMIC DNA]</scope>
    <source>
        <strain evidence="5 6">SAORIC-28</strain>
    </source>
</reference>
<dbReference type="Pfam" id="PF00149">
    <property type="entry name" value="Metallophos"/>
    <property type="match status" value="1"/>
</dbReference>
<dbReference type="Gene3D" id="3.90.780.10">
    <property type="entry name" value="5'-Nucleotidase, C-terminal domain"/>
    <property type="match status" value="1"/>
</dbReference>
<evidence type="ECO:0000313" key="5">
    <source>
        <dbReference type="EMBL" id="PAP76069.1"/>
    </source>
</evidence>
<keyword evidence="2" id="KW-0378">Hydrolase</keyword>